<organism evidence="9 10">
    <name type="scientific">Paenibacillus aurantius</name>
    <dbReference type="NCBI Taxonomy" id="2918900"/>
    <lineage>
        <taxon>Bacteria</taxon>
        <taxon>Bacillati</taxon>
        <taxon>Bacillota</taxon>
        <taxon>Bacilli</taxon>
        <taxon>Bacillales</taxon>
        <taxon>Paenibacillaceae</taxon>
        <taxon>Paenibacillus</taxon>
    </lineage>
</organism>
<evidence type="ECO:0000256" key="5">
    <source>
        <dbReference type="PIRSR" id="PIRSR606710-1"/>
    </source>
</evidence>
<dbReference type="SUPFAM" id="SSF75005">
    <property type="entry name" value="Arabinanase/levansucrase/invertase"/>
    <property type="match status" value="1"/>
</dbReference>
<sequence>MKQLLRKIAIAAVTAAVIAAGLIQDKQSRPVALTYENPVFEPVLADPSVIRAQDGFFYAYGTEDDWGDGQGDRTVPVIQSKDLVHWKAIGNAFAEKPAWHGYGGVWAPDISYFNGRYYLYYAMSAWGDSNPGIGVAVSDKPEGPFEDRGKLFDSADVGVANSIDPMHYVEEDGKSYLIWGSFHGIYGIALSADGLKTEGEPFPIAGPAFEAAYLIKRDGYYYFFGSRGSCCEGAASGYSVSVGRSSSLKGPYVDKEGSDLKVSDGTLLLTGHFESQKVAKPFTGPGHNAVIRDDAGTDWLVYHAVDKADPLLPNGATRRPLMIDPLVWKDGWPTVEALTPGAGSRPGPVWRK</sequence>
<comment type="pathway">
    <text evidence="1">Glycan metabolism; L-arabinan degradation.</text>
</comment>
<feature type="signal peptide" evidence="8">
    <location>
        <begin position="1"/>
        <end position="19"/>
    </location>
</feature>
<dbReference type="Pfam" id="PF04616">
    <property type="entry name" value="Glyco_hydro_43"/>
    <property type="match status" value="1"/>
</dbReference>
<dbReference type="GO" id="GO:0005975">
    <property type="term" value="P:carbohydrate metabolic process"/>
    <property type="evidence" value="ECO:0007669"/>
    <property type="project" value="InterPro"/>
</dbReference>
<accession>A0AA96RHL9</accession>
<feature type="active site" description="Proton donor" evidence="5">
    <location>
        <position position="210"/>
    </location>
</feature>
<feature type="chain" id="PRO_5041651992" evidence="8">
    <location>
        <begin position="20"/>
        <end position="352"/>
    </location>
</feature>
<gene>
    <name evidence="9" type="ORF">MJA45_27225</name>
</gene>
<name>A0AA96RHL9_9BACL</name>
<protein>
    <submittedName>
        <fullName evidence="9">Family 43 glycosylhydrolase</fullName>
    </submittedName>
</protein>
<keyword evidence="4 7" id="KW-0326">Glycosidase</keyword>
<dbReference type="InterPro" id="IPR050727">
    <property type="entry name" value="GH43_arabinanases"/>
</dbReference>
<evidence type="ECO:0000256" key="4">
    <source>
        <dbReference type="ARBA" id="ARBA00023295"/>
    </source>
</evidence>
<evidence type="ECO:0000256" key="3">
    <source>
        <dbReference type="ARBA" id="ARBA00022801"/>
    </source>
</evidence>
<dbReference type="RefSeq" id="WP_315605025.1">
    <property type="nucleotide sequence ID" value="NZ_CP130318.1"/>
</dbReference>
<dbReference type="InterPro" id="IPR006710">
    <property type="entry name" value="Glyco_hydro_43"/>
</dbReference>
<dbReference type="AlphaFoldDB" id="A0AA96RHL9"/>
<reference evidence="9 10" key="1">
    <citation type="submission" date="2022-02" db="EMBL/GenBank/DDBJ databases">
        <title>Paenibacillus sp. MBLB1776 Whole Genome Shotgun Sequencing.</title>
        <authorList>
            <person name="Hwang C.Y."/>
            <person name="Cho E.-S."/>
            <person name="Seo M.-J."/>
        </authorList>
    </citation>
    <scope>NUCLEOTIDE SEQUENCE [LARGE SCALE GENOMIC DNA]</scope>
    <source>
        <strain evidence="9 10">MBLB1776</strain>
    </source>
</reference>
<feature type="site" description="Important for catalytic activity, responsible for pKa modulation of the active site Glu and correct orientation of both the proton donor and substrate" evidence="6">
    <location>
        <position position="164"/>
    </location>
</feature>
<dbReference type="CDD" id="cd18616">
    <property type="entry name" value="GH43_ABN-like"/>
    <property type="match status" value="1"/>
</dbReference>
<feature type="active site" description="Proton acceptor" evidence="5">
    <location>
        <position position="46"/>
    </location>
</feature>
<evidence type="ECO:0000256" key="7">
    <source>
        <dbReference type="RuleBase" id="RU361187"/>
    </source>
</evidence>
<evidence type="ECO:0000313" key="9">
    <source>
        <dbReference type="EMBL" id="WNQ11249.1"/>
    </source>
</evidence>
<dbReference type="GO" id="GO:0004553">
    <property type="term" value="F:hydrolase activity, hydrolyzing O-glycosyl compounds"/>
    <property type="evidence" value="ECO:0007669"/>
    <property type="project" value="InterPro"/>
</dbReference>
<dbReference type="InterPro" id="IPR023296">
    <property type="entry name" value="Glyco_hydro_beta-prop_sf"/>
</dbReference>
<keyword evidence="3 7" id="KW-0378">Hydrolase</keyword>
<proteinExistence type="inferred from homology"/>
<keyword evidence="10" id="KW-1185">Reference proteome</keyword>
<evidence type="ECO:0000256" key="6">
    <source>
        <dbReference type="PIRSR" id="PIRSR606710-2"/>
    </source>
</evidence>
<comment type="similarity">
    <text evidence="2 7">Belongs to the glycosyl hydrolase 43 family.</text>
</comment>
<keyword evidence="8" id="KW-0732">Signal</keyword>
<evidence type="ECO:0000256" key="1">
    <source>
        <dbReference type="ARBA" id="ARBA00004834"/>
    </source>
</evidence>
<dbReference type="PANTHER" id="PTHR43301">
    <property type="entry name" value="ARABINAN ENDO-1,5-ALPHA-L-ARABINOSIDASE"/>
    <property type="match status" value="1"/>
</dbReference>
<dbReference type="KEGG" id="paun:MJA45_27225"/>
<dbReference type="Proteomes" id="UP001305702">
    <property type="component" value="Chromosome"/>
</dbReference>
<evidence type="ECO:0000256" key="2">
    <source>
        <dbReference type="ARBA" id="ARBA00009865"/>
    </source>
</evidence>
<dbReference type="EMBL" id="CP130318">
    <property type="protein sequence ID" value="WNQ11249.1"/>
    <property type="molecule type" value="Genomic_DNA"/>
</dbReference>
<evidence type="ECO:0000313" key="10">
    <source>
        <dbReference type="Proteomes" id="UP001305702"/>
    </source>
</evidence>
<evidence type="ECO:0000256" key="8">
    <source>
        <dbReference type="SAM" id="SignalP"/>
    </source>
</evidence>
<dbReference type="Gene3D" id="2.115.10.20">
    <property type="entry name" value="Glycosyl hydrolase domain, family 43"/>
    <property type="match status" value="1"/>
</dbReference>
<dbReference type="PANTHER" id="PTHR43301:SF3">
    <property type="entry name" value="ARABINAN ENDO-1,5-ALPHA-L-ARABINOSIDASE A-RELATED"/>
    <property type="match status" value="1"/>
</dbReference>